<gene>
    <name evidence="1" type="ORF">PACL_0282</name>
</gene>
<proteinExistence type="predicted"/>
<accession>B3G208</accession>
<reference evidence="1" key="1">
    <citation type="journal article" date="2008" name="Genomics">
        <title>Large-insert genome analysis technology detects structural variation in Pseudomonas aeruginosa clinical strains from cystic fibrosis patients.</title>
        <authorList>
            <person name="Hayden H.S."/>
            <person name="Gillett W."/>
            <person name="Saenphimmachak C."/>
            <person name="Lim R."/>
            <person name="Zhou Y."/>
            <person name="Jacobs M.A."/>
            <person name="Chang J."/>
            <person name="Rohmer L."/>
            <person name="D'Argenio D.A."/>
            <person name="Palmieri A."/>
            <person name="Levy R."/>
            <person name="Haugen E."/>
            <person name="Wong G.K."/>
            <person name="Brittnacher M.J."/>
            <person name="Burns J.L."/>
            <person name="Miller S.I."/>
            <person name="Olson M.V."/>
            <person name="Kaul R."/>
        </authorList>
    </citation>
    <scope>NUCLEOTIDE SEQUENCE</scope>
    <source>
        <strain evidence="1">PACS171b</strain>
    </source>
</reference>
<evidence type="ECO:0000313" key="1">
    <source>
        <dbReference type="EMBL" id="ACD39070.1"/>
    </source>
</evidence>
<dbReference type="EMBL" id="EU595746">
    <property type="protein sequence ID" value="ACD39070.1"/>
    <property type="molecule type" value="Genomic_DNA"/>
</dbReference>
<name>B3G208_PSEAI</name>
<dbReference type="AlphaFoldDB" id="B3G208"/>
<protein>
    <submittedName>
        <fullName evidence="1">Uncharacterized protein</fullName>
    </submittedName>
</protein>
<organism evidence="1">
    <name type="scientific">Pseudomonas aeruginosa</name>
    <dbReference type="NCBI Taxonomy" id="287"/>
    <lineage>
        <taxon>Bacteria</taxon>
        <taxon>Pseudomonadati</taxon>
        <taxon>Pseudomonadota</taxon>
        <taxon>Gammaproteobacteria</taxon>
        <taxon>Pseudomonadales</taxon>
        <taxon>Pseudomonadaceae</taxon>
        <taxon>Pseudomonas</taxon>
    </lineage>
</organism>
<sequence>MLGSAGQRHAALFAGAFRAFGFMEAIQALAHGRSRGLDPASLPADGPWRA</sequence>